<evidence type="ECO:0000313" key="1">
    <source>
        <dbReference type="EMBL" id="AKO61819.1"/>
    </source>
</evidence>
<dbReference type="EMBL" id="KR698074">
    <property type="protein sequence ID" value="AKO61819.1"/>
    <property type="molecule type" value="Genomic_DNA"/>
</dbReference>
<gene>
    <name evidence="1" type="ORF">APCEc02_065</name>
</gene>
<evidence type="ECO:0000313" key="2">
    <source>
        <dbReference type="Proteomes" id="UP000224456"/>
    </source>
</evidence>
<dbReference type="Proteomes" id="UP000224456">
    <property type="component" value="Segment"/>
</dbReference>
<sequence length="44" mass="4675">MVELGLFRYFWLTLQVCVGKANLSGGAGGHDGKIAGQLKNLRGV</sequence>
<proteinExistence type="predicted"/>
<organism evidence="1 2">
    <name type="scientific">Escherichia phage APECc02</name>
    <dbReference type="NCBI Taxonomy" id="1655314"/>
    <lineage>
        <taxon>Viruses</taxon>
        <taxon>Duplodnaviria</taxon>
        <taxon>Heunggongvirae</taxon>
        <taxon>Uroviricota</taxon>
        <taxon>Caudoviricetes</taxon>
        <taxon>Vequintavirinae</taxon>
        <taxon>Vequintavirus</taxon>
        <taxon>Vequintavirus nomine</taxon>
        <taxon>Vequintavirus APECc02</taxon>
    </lineage>
</organism>
<keyword evidence="2" id="KW-1185">Reference proteome</keyword>
<accession>A0A0U2DEC1</accession>
<reference evidence="1 2" key="1">
    <citation type="journal article" date="2016" name="PLoS ONE">
        <title>Three New Escherichia coli Phages from the Human Gut Show Promising Potential for Phage Therapy.</title>
        <authorList>
            <person name="Dalmasso M."/>
            <person name="Strain R."/>
            <person name="Neve H."/>
            <person name="Franz C.M."/>
            <person name="Cousin F.J."/>
            <person name="Ross R.P."/>
            <person name="Hill C."/>
        </authorList>
    </citation>
    <scope>NUCLEOTIDE SEQUENCE [LARGE SCALE GENOMIC DNA]</scope>
</reference>
<protein>
    <submittedName>
        <fullName evidence="1">Structural protein</fullName>
    </submittedName>
</protein>
<name>A0A0U2DEC1_9CAUD</name>